<dbReference type="Proteomes" id="UP001501222">
    <property type="component" value="Unassembled WGS sequence"/>
</dbReference>
<keyword evidence="2" id="KW-1133">Transmembrane helix</keyword>
<dbReference type="RefSeq" id="WP_344835961.1">
    <property type="nucleotide sequence ID" value="NZ_BAABAA010000001.1"/>
</dbReference>
<feature type="region of interest" description="Disordered" evidence="1">
    <location>
        <begin position="61"/>
        <end position="90"/>
    </location>
</feature>
<dbReference type="EMBL" id="BAABAA010000001">
    <property type="protein sequence ID" value="GAA3536920.1"/>
    <property type="molecule type" value="Genomic_DNA"/>
</dbReference>
<keyword evidence="4" id="KW-1185">Reference proteome</keyword>
<evidence type="ECO:0000313" key="4">
    <source>
        <dbReference type="Proteomes" id="UP001501222"/>
    </source>
</evidence>
<protein>
    <submittedName>
        <fullName evidence="3">Uncharacterized protein</fullName>
    </submittedName>
</protein>
<keyword evidence="2" id="KW-0472">Membrane</keyword>
<feature type="compositionally biased region" description="Polar residues" evidence="1">
    <location>
        <begin position="78"/>
        <end position="90"/>
    </location>
</feature>
<evidence type="ECO:0000256" key="2">
    <source>
        <dbReference type="SAM" id="Phobius"/>
    </source>
</evidence>
<proteinExistence type="predicted"/>
<accession>A0ABP6VJH2</accession>
<evidence type="ECO:0000313" key="3">
    <source>
        <dbReference type="EMBL" id="GAA3536920.1"/>
    </source>
</evidence>
<gene>
    <name evidence="3" type="ORF">GCM10022235_00460</name>
</gene>
<comment type="caution">
    <text evidence="3">The sequence shown here is derived from an EMBL/GenBank/DDBJ whole genome shotgun (WGS) entry which is preliminary data.</text>
</comment>
<organism evidence="3 4">
    <name type="scientific">Kribbella ginsengisoli</name>
    <dbReference type="NCBI Taxonomy" id="363865"/>
    <lineage>
        <taxon>Bacteria</taxon>
        <taxon>Bacillati</taxon>
        <taxon>Actinomycetota</taxon>
        <taxon>Actinomycetes</taxon>
        <taxon>Propionibacteriales</taxon>
        <taxon>Kribbellaceae</taxon>
        <taxon>Kribbella</taxon>
    </lineage>
</organism>
<sequence length="220" mass="23205">MESLGISLALLGAVSLVAAITNGLHFINVEIPALTSPALRWTLAIVGLAFLYVGFAVRTEPPTSPGDGPRPTAIPATVQPTSSVLTSESVPTAKVPPSTIAVSYSQRAMTFCAASVKEIKALGTPATDEDYLNRTFDLAAILEQLGTKLDSLTPQAPDPNRHAQLLSHLSSTAQSLDSAGIALRAGDLIGYQQHLTNGDQFLADFNRVATRLSLNNCQIR</sequence>
<feature type="transmembrane region" description="Helical" evidence="2">
    <location>
        <begin position="38"/>
        <end position="57"/>
    </location>
</feature>
<name>A0ABP6VJH2_9ACTN</name>
<keyword evidence="2" id="KW-0812">Transmembrane</keyword>
<evidence type="ECO:0000256" key="1">
    <source>
        <dbReference type="SAM" id="MobiDB-lite"/>
    </source>
</evidence>
<reference evidence="4" key="1">
    <citation type="journal article" date="2019" name="Int. J. Syst. Evol. Microbiol.">
        <title>The Global Catalogue of Microorganisms (GCM) 10K type strain sequencing project: providing services to taxonomists for standard genome sequencing and annotation.</title>
        <authorList>
            <consortium name="The Broad Institute Genomics Platform"/>
            <consortium name="The Broad Institute Genome Sequencing Center for Infectious Disease"/>
            <person name="Wu L."/>
            <person name="Ma J."/>
        </authorList>
    </citation>
    <scope>NUCLEOTIDE SEQUENCE [LARGE SCALE GENOMIC DNA]</scope>
    <source>
        <strain evidence="4">JCM 16928</strain>
    </source>
</reference>